<evidence type="ECO:0000313" key="2">
    <source>
        <dbReference type="EMBL" id="QVT80240.1"/>
    </source>
</evidence>
<evidence type="ECO:0000313" key="3">
    <source>
        <dbReference type="Proteomes" id="UP000679307"/>
    </source>
</evidence>
<gene>
    <name evidence="2" type="ORF">ENKNEFLB_02631</name>
</gene>
<sequence length="70" mass="7683">MSLELARSLLLLLGVGLNIAVTVLNRKDRDRRECDLSPGHRPPIRYTPLTKVLAGLSWAALGGVLVLFFV</sequence>
<evidence type="ECO:0000256" key="1">
    <source>
        <dbReference type="SAM" id="Phobius"/>
    </source>
</evidence>
<protein>
    <submittedName>
        <fullName evidence="2">Uncharacterized protein</fullName>
    </submittedName>
</protein>
<name>A0ABX8EK49_9ACTN</name>
<organism evidence="2 3">
    <name type="scientific">Nocardioides aquaticus</name>
    <dbReference type="NCBI Taxonomy" id="160826"/>
    <lineage>
        <taxon>Bacteria</taxon>
        <taxon>Bacillati</taxon>
        <taxon>Actinomycetota</taxon>
        <taxon>Actinomycetes</taxon>
        <taxon>Propionibacteriales</taxon>
        <taxon>Nocardioidaceae</taxon>
        <taxon>Nocardioides</taxon>
    </lineage>
</organism>
<dbReference type="RefSeq" id="WP_214055819.1">
    <property type="nucleotide sequence ID" value="NZ_BAAAHS010000088.1"/>
</dbReference>
<proteinExistence type="predicted"/>
<keyword evidence="1" id="KW-0812">Transmembrane</keyword>
<dbReference type="Proteomes" id="UP000679307">
    <property type="component" value="Chromosome"/>
</dbReference>
<feature type="transmembrane region" description="Helical" evidence="1">
    <location>
        <begin position="46"/>
        <end position="69"/>
    </location>
</feature>
<accession>A0ABX8EK49</accession>
<keyword evidence="1" id="KW-1133">Transmembrane helix</keyword>
<keyword evidence="3" id="KW-1185">Reference proteome</keyword>
<dbReference type="EMBL" id="CP075371">
    <property type="protein sequence ID" value="QVT80240.1"/>
    <property type="molecule type" value="Genomic_DNA"/>
</dbReference>
<feature type="transmembrane region" description="Helical" evidence="1">
    <location>
        <begin position="6"/>
        <end position="25"/>
    </location>
</feature>
<keyword evidence="1" id="KW-0472">Membrane</keyword>
<reference evidence="2 3" key="1">
    <citation type="submission" date="2021-05" db="EMBL/GenBank/DDBJ databases">
        <title>Complete genome of Nocardioides aquaticus KCTC 9944T isolated from meromictic and hypersaline Ekho Lake, Antarctica.</title>
        <authorList>
            <person name="Hwang K."/>
            <person name="Kim K.M."/>
            <person name="Choe H."/>
        </authorList>
    </citation>
    <scope>NUCLEOTIDE SEQUENCE [LARGE SCALE GENOMIC DNA]</scope>
    <source>
        <strain evidence="2 3">KCTC 9944</strain>
    </source>
</reference>